<sequence>MISRGSFLILLLLFYGLAHTAVAQSSLQRSTRRISSQGTIDRNTKIYDKETGMQIPFEEFSRMFEGGSKEYSAIPQIDEYGQVSFYVVRKKTKEELELGQANLLNDYKKPEVGQVLSPFVMQGADDQTYSSSQLRGSYILLSFWQNLEPPFFSADSAKDLVELIGIAKAKHIKLVSLGITMSSMPEGYAAMNEFKLGFVPIPEARNFMIKYGLSISPSYLLIGPEGTLLALIENNSPLPLQKYLRK</sequence>
<dbReference type="SUPFAM" id="SSF52833">
    <property type="entry name" value="Thioredoxin-like"/>
    <property type="match status" value="1"/>
</dbReference>
<dbReference type="AlphaFoldDB" id="A0A7C9FPL9"/>
<dbReference type="Gene3D" id="3.40.30.10">
    <property type="entry name" value="Glutaredoxin"/>
    <property type="match status" value="1"/>
</dbReference>
<accession>A0A7C9FPL9</accession>
<feature type="signal peptide" evidence="1">
    <location>
        <begin position="1"/>
        <end position="20"/>
    </location>
</feature>
<protein>
    <recommendedName>
        <fullName evidence="4">Thioredoxin domain-containing protein</fullName>
    </recommendedName>
</protein>
<feature type="chain" id="PRO_5028983856" description="Thioredoxin domain-containing protein" evidence="1">
    <location>
        <begin position="21"/>
        <end position="246"/>
    </location>
</feature>
<dbReference type="Proteomes" id="UP000479293">
    <property type="component" value="Unassembled WGS sequence"/>
</dbReference>
<keyword evidence="1" id="KW-0732">Signal</keyword>
<keyword evidence="3" id="KW-1185">Reference proteome</keyword>
<organism evidence="2 3">
    <name type="scientific">Salmonirosea aquatica</name>
    <dbReference type="NCBI Taxonomy" id="2654236"/>
    <lineage>
        <taxon>Bacteria</taxon>
        <taxon>Pseudomonadati</taxon>
        <taxon>Bacteroidota</taxon>
        <taxon>Cytophagia</taxon>
        <taxon>Cytophagales</taxon>
        <taxon>Spirosomataceae</taxon>
        <taxon>Salmonirosea</taxon>
    </lineage>
</organism>
<gene>
    <name evidence="2" type="ORF">GBK04_08450</name>
</gene>
<dbReference type="EMBL" id="WHLY01000002">
    <property type="protein sequence ID" value="MPR33389.1"/>
    <property type="molecule type" value="Genomic_DNA"/>
</dbReference>
<proteinExistence type="predicted"/>
<evidence type="ECO:0000313" key="2">
    <source>
        <dbReference type="EMBL" id="MPR33389.1"/>
    </source>
</evidence>
<reference evidence="2 3" key="1">
    <citation type="submission" date="2019-10" db="EMBL/GenBank/DDBJ databases">
        <title>Draft Genome Sequence of Cytophagaceae sp. SJW1-29.</title>
        <authorList>
            <person name="Choi A."/>
        </authorList>
    </citation>
    <scope>NUCLEOTIDE SEQUENCE [LARGE SCALE GENOMIC DNA]</scope>
    <source>
        <strain evidence="2 3">SJW1-29</strain>
    </source>
</reference>
<evidence type="ECO:0000313" key="3">
    <source>
        <dbReference type="Proteomes" id="UP000479293"/>
    </source>
</evidence>
<evidence type="ECO:0000256" key="1">
    <source>
        <dbReference type="SAM" id="SignalP"/>
    </source>
</evidence>
<comment type="caution">
    <text evidence="2">The sequence shown here is derived from an EMBL/GenBank/DDBJ whole genome shotgun (WGS) entry which is preliminary data.</text>
</comment>
<name>A0A7C9FPL9_9BACT</name>
<dbReference type="RefSeq" id="WP_152758598.1">
    <property type="nucleotide sequence ID" value="NZ_WHLY01000002.1"/>
</dbReference>
<evidence type="ECO:0008006" key="4">
    <source>
        <dbReference type="Google" id="ProtNLM"/>
    </source>
</evidence>
<dbReference type="InterPro" id="IPR036249">
    <property type="entry name" value="Thioredoxin-like_sf"/>
</dbReference>